<dbReference type="InterPro" id="IPR035965">
    <property type="entry name" value="PAS-like_dom_sf"/>
</dbReference>
<dbReference type="SUPFAM" id="SSF55781">
    <property type="entry name" value="GAF domain-like"/>
    <property type="match status" value="1"/>
</dbReference>
<dbReference type="Pfam" id="PF01590">
    <property type="entry name" value="GAF"/>
    <property type="match status" value="1"/>
</dbReference>
<evidence type="ECO:0000256" key="15">
    <source>
        <dbReference type="ARBA" id="ARBA00023026"/>
    </source>
</evidence>
<reference evidence="19 20" key="1">
    <citation type="submission" date="2024-09" db="EMBL/GenBank/DDBJ databases">
        <title>Nodulacao em especies de Leguminosae Basais da Amazonia e Caracterizacao dos Rizobios e Bacterias Associadas aos Nodulos.</title>
        <authorList>
            <person name="Jambeiro I.C.A."/>
            <person name="Lopes I.S."/>
            <person name="Aguiar E.R.G.R."/>
            <person name="Santos A.F.J."/>
            <person name="Dos Santos J.M.F."/>
            <person name="Gross E."/>
        </authorList>
    </citation>
    <scope>NUCLEOTIDE SEQUENCE [LARGE SCALE GENOMIC DNA]</scope>
    <source>
        <strain evidence="19 20">BRUESC1165</strain>
    </source>
</reference>
<evidence type="ECO:0000256" key="13">
    <source>
        <dbReference type="ARBA" id="ARBA00022840"/>
    </source>
</evidence>
<evidence type="ECO:0000256" key="1">
    <source>
        <dbReference type="ARBA" id="ARBA00000085"/>
    </source>
</evidence>
<keyword evidence="6" id="KW-0716">Sensory transduction</keyword>
<dbReference type="NCBIfam" id="TIGR00229">
    <property type="entry name" value="sensory_box"/>
    <property type="match status" value="1"/>
</dbReference>
<evidence type="ECO:0000256" key="7">
    <source>
        <dbReference type="ARBA" id="ARBA00022630"/>
    </source>
</evidence>
<feature type="domain" description="PAC" evidence="18">
    <location>
        <begin position="409"/>
        <end position="461"/>
    </location>
</feature>
<keyword evidence="4" id="KW-0600">Photoreceptor protein</keyword>
<evidence type="ECO:0000256" key="11">
    <source>
        <dbReference type="ARBA" id="ARBA00022741"/>
    </source>
</evidence>
<name>A0ABV6Y5G9_9HYPH</name>
<feature type="domain" description="PAS" evidence="17">
    <location>
        <begin position="335"/>
        <end position="405"/>
    </location>
</feature>
<evidence type="ECO:0000256" key="6">
    <source>
        <dbReference type="ARBA" id="ARBA00022606"/>
    </source>
</evidence>
<dbReference type="SUPFAM" id="SSF55785">
    <property type="entry name" value="PYP-like sensor domain (PAS domain)"/>
    <property type="match status" value="2"/>
</dbReference>
<evidence type="ECO:0000256" key="10">
    <source>
        <dbReference type="ARBA" id="ARBA00022737"/>
    </source>
</evidence>
<evidence type="ECO:0000256" key="14">
    <source>
        <dbReference type="ARBA" id="ARBA00022991"/>
    </source>
</evidence>
<dbReference type="SMART" id="SM00911">
    <property type="entry name" value="HWE_HK"/>
    <property type="match status" value="1"/>
</dbReference>
<dbReference type="EMBL" id="JBHOMY010000016">
    <property type="protein sequence ID" value="MFC1456440.1"/>
    <property type="molecule type" value="Genomic_DNA"/>
</dbReference>
<evidence type="ECO:0000259" key="17">
    <source>
        <dbReference type="PROSITE" id="PS50112"/>
    </source>
</evidence>
<keyword evidence="11" id="KW-0547">Nucleotide-binding</keyword>
<dbReference type="InterPro" id="IPR011102">
    <property type="entry name" value="Sig_transdc_His_kinase_HWE"/>
</dbReference>
<dbReference type="Gene3D" id="3.30.450.20">
    <property type="entry name" value="PAS domain"/>
    <property type="match status" value="2"/>
</dbReference>
<dbReference type="Proteomes" id="UP001593940">
    <property type="component" value="Unassembled WGS sequence"/>
</dbReference>
<dbReference type="InterPro" id="IPR001610">
    <property type="entry name" value="PAC"/>
</dbReference>
<dbReference type="InterPro" id="IPR029016">
    <property type="entry name" value="GAF-like_dom_sf"/>
</dbReference>
<dbReference type="InterPro" id="IPR013656">
    <property type="entry name" value="PAS_4"/>
</dbReference>
<keyword evidence="16" id="KW-0675">Receptor</keyword>
<keyword evidence="20" id="KW-1185">Reference proteome</keyword>
<gene>
    <name evidence="19" type="ORF">ACETIH_06830</name>
</gene>
<evidence type="ECO:0000256" key="4">
    <source>
        <dbReference type="ARBA" id="ARBA00022543"/>
    </source>
</evidence>
<dbReference type="Pfam" id="PF08448">
    <property type="entry name" value="PAS_4"/>
    <property type="match status" value="1"/>
</dbReference>
<dbReference type="InterPro" id="IPR000014">
    <property type="entry name" value="PAS"/>
</dbReference>
<evidence type="ECO:0000256" key="8">
    <source>
        <dbReference type="ARBA" id="ARBA00022643"/>
    </source>
</evidence>
<proteinExistence type="predicted"/>
<evidence type="ECO:0000259" key="18">
    <source>
        <dbReference type="PROSITE" id="PS50113"/>
    </source>
</evidence>
<comment type="catalytic activity">
    <reaction evidence="1">
        <text>ATP + protein L-histidine = ADP + protein N-phospho-L-histidine.</text>
        <dbReference type="EC" id="2.7.13.3"/>
    </reaction>
</comment>
<keyword evidence="5" id="KW-0597">Phosphoprotein</keyword>
<dbReference type="SMART" id="SM00065">
    <property type="entry name" value="GAF"/>
    <property type="match status" value="1"/>
</dbReference>
<evidence type="ECO:0000256" key="3">
    <source>
        <dbReference type="ARBA" id="ARBA00021740"/>
    </source>
</evidence>
<dbReference type="Gene3D" id="3.30.450.40">
    <property type="match status" value="1"/>
</dbReference>
<keyword evidence="15" id="KW-0843">Virulence</keyword>
<evidence type="ECO:0000313" key="20">
    <source>
        <dbReference type="Proteomes" id="UP001593940"/>
    </source>
</evidence>
<protein>
    <recommendedName>
        <fullName evidence="3">Blue-light-activated histidine kinase</fullName>
        <ecNumber evidence="2">2.7.13.3</ecNumber>
    </recommendedName>
</protein>
<evidence type="ECO:0000256" key="2">
    <source>
        <dbReference type="ARBA" id="ARBA00012438"/>
    </source>
</evidence>
<evidence type="ECO:0000256" key="16">
    <source>
        <dbReference type="ARBA" id="ARBA00023170"/>
    </source>
</evidence>
<dbReference type="InterPro" id="IPR000700">
    <property type="entry name" value="PAS-assoc_C"/>
</dbReference>
<evidence type="ECO:0000256" key="9">
    <source>
        <dbReference type="ARBA" id="ARBA00022679"/>
    </source>
</evidence>
<keyword evidence="8" id="KW-0288">FMN</keyword>
<dbReference type="Pfam" id="PF13426">
    <property type="entry name" value="PAS_9"/>
    <property type="match status" value="1"/>
</dbReference>
<dbReference type="CDD" id="cd00130">
    <property type="entry name" value="PAS"/>
    <property type="match status" value="1"/>
</dbReference>
<evidence type="ECO:0000256" key="12">
    <source>
        <dbReference type="ARBA" id="ARBA00022777"/>
    </source>
</evidence>
<dbReference type="InterPro" id="IPR036890">
    <property type="entry name" value="HATPase_C_sf"/>
</dbReference>
<keyword evidence="12" id="KW-0418">Kinase</keyword>
<keyword evidence="10" id="KW-0677">Repeat</keyword>
<accession>A0ABV6Y5G9</accession>
<evidence type="ECO:0000313" key="19">
    <source>
        <dbReference type="EMBL" id="MFC1456440.1"/>
    </source>
</evidence>
<evidence type="ECO:0000256" key="5">
    <source>
        <dbReference type="ARBA" id="ARBA00022553"/>
    </source>
</evidence>
<keyword evidence="14" id="KW-0157">Chromophore</keyword>
<comment type="caution">
    <text evidence="19">The sequence shown here is derived from an EMBL/GenBank/DDBJ whole genome shotgun (WGS) entry which is preliminary data.</text>
</comment>
<dbReference type="PROSITE" id="PS50113">
    <property type="entry name" value="PAC"/>
    <property type="match status" value="1"/>
</dbReference>
<keyword evidence="7" id="KW-0285">Flavoprotein</keyword>
<organism evidence="19 20">
    <name type="scientific">Microvirga arabica</name>
    <dbReference type="NCBI Taxonomy" id="1128671"/>
    <lineage>
        <taxon>Bacteria</taxon>
        <taxon>Pseudomonadati</taxon>
        <taxon>Pseudomonadota</taxon>
        <taxon>Alphaproteobacteria</taxon>
        <taxon>Hyphomicrobiales</taxon>
        <taxon>Methylobacteriaceae</taxon>
        <taxon>Microvirga</taxon>
    </lineage>
</organism>
<dbReference type="PROSITE" id="PS50112">
    <property type="entry name" value="PAS"/>
    <property type="match status" value="1"/>
</dbReference>
<dbReference type="Pfam" id="PF07536">
    <property type="entry name" value="HWE_HK"/>
    <property type="match status" value="1"/>
</dbReference>
<dbReference type="PANTHER" id="PTHR41523:SF7">
    <property type="entry name" value="HISTIDINE KINASE"/>
    <property type="match status" value="1"/>
</dbReference>
<dbReference type="SMART" id="SM00086">
    <property type="entry name" value="PAC"/>
    <property type="match status" value="1"/>
</dbReference>
<dbReference type="Gene3D" id="3.30.565.10">
    <property type="entry name" value="Histidine kinase-like ATPase, C-terminal domain"/>
    <property type="match status" value="1"/>
</dbReference>
<dbReference type="EC" id="2.7.13.3" evidence="2"/>
<keyword evidence="9" id="KW-0808">Transferase</keyword>
<dbReference type="SMART" id="SM00091">
    <property type="entry name" value="PAS"/>
    <property type="match status" value="1"/>
</dbReference>
<dbReference type="PANTHER" id="PTHR41523">
    <property type="entry name" value="TWO-COMPONENT SYSTEM SENSOR PROTEIN"/>
    <property type="match status" value="1"/>
</dbReference>
<dbReference type="RefSeq" id="WP_203272595.1">
    <property type="nucleotide sequence ID" value="NZ_JAFBID010000026.1"/>
</dbReference>
<dbReference type="InterPro" id="IPR003018">
    <property type="entry name" value="GAF"/>
</dbReference>
<keyword evidence="13" id="KW-0067">ATP-binding</keyword>
<sequence>MHSFLDDGEKGALLRSRDWSTTPLGSLETWPQALRTVVSLILTSKFPMFVAWGPELALLYNDEYASILGSKHPHALGRPFQEVWPEIWDHIEPLVIRAMAGEATFHENLHLVMERHGFPEDTWYTSSYSPVRDDSGAIAGMFCACTETTEKVQADHRARFHVELSERLATLSEPCAIALAAARALGSHINADRTGYGEINATEQVVAVEQDWTRDASVASLAGEARILDAFGPAVIAELRAGRTLIVEDCLADPRVGQDHAATWASIGCRSLIVAPLIKEGRFRAILYVHEARPRHWTATEIMLVERVAHRTWDAVERARIEKDLRDREAALRQNEQRLRATYEHVFAGIGEVDRSGRFLRVNERLCTITGYSREELLGRTFWDLTHLDDREVDLERFSHLMLAKSDTYTVEKRYIHKDGHEVWVEVAASRVDDPSGEPLYGISVIQDISERKKAEEHQRLLINELNHRVKNTLATVQSIATQTLRGSETPLEVREALESRLFALSRAHNVLTRESWEGALLHEIVGDVIEPYGNGREGRIRVQGGRVHLVPRMALALSMAVHELATNAVKYGALSNAAGEVHLSWMVDHTKSPPLLLLRWQETGGPRVTRPTRKGFGSRLIERSLAHDLNGEVGIEYAPTGLICSVEAPLPTSML</sequence>